<dbReference type="Pfam" id="PF07647">
    <property type="entry name" value="SAM_2"/>
    <property type="match status" value="1"/>
</dbReference>
<accession>A0A6J0IJV5</accession>
<evidence type="ECO:0000256" key="1">
    <source>
        <dbReference type="SAM" id="MobiDB-lite"/>
    </source>
</evidence>
<dbReference type="AlphaFoldDB" id="A0A6J0IJV5"/>
<dbReference type="GeneID" id="108505493"/>
<dbReference type="CDD" id="cd09530">
    <property type="entry name" value="SAM_Samd14"/>
    <property type="match status" value="1"/>
</dbReference>
<dbReference type="InterPro" id="IPR001660">
    <property type="entry name" value="SAM"/>
</dbReference>
<dbReference type="RefSeq" id="XP_017687040.1">
    <property type="nucleotide sequence ID" value="XM_017831551.1"/>
</dbReference>
<sequence>MEPRPGPEGPEPEPELQGAGVPRSACPFLTWSAEEVAEWVAHLGFPQYEECFRANGITGRRLVLANCSNLPAMGVTDFCHMQEISQHVRELLGIEEPLFSRSIALPYRDNMGLFLERKSQTGKKADALTFTEFIKKAGLESYTTVPPLPQSQTTVEADTVPSLEGSQTEVGADALPVSQDTQRQN</sequence>
<proteinExistence type="predicted"/>
<feature type="domain" description="SAM" evidence="2">
    <location>
        <begin position="31"/>
        <end position="94"/>
    </location>
</feature>
<dbReference type="PANTHER" id="PTHR46829:SF1">
    <property type="entry name" value="STERILE ALPHA MOTIF DOMAIN-CONTAINING PROTEIN 15"/>
    <property type="match status" value="1"/>
</dbReference>
<dbReference type="PROSITE" id="PS50105">
    <property type="entry name" value="SAM_DOMAIN"/>
    <property type="match status" value="1"/>
</dbReference>
<evidence type="ECO:0000313" key="4">
    <source>
        <dbReference type="RefSeq" id="XP_017687040.1"/>
    </source>
</evidence>
<gene>
    <name evidence="4" type="primary">SAMD15</name>
</gene>
<dbReference type="CTD" id="161394"/>
<keyword evidence="3" id="KW-1185">Reference proteome</keyword>
<evidence type="ECO:0000259" key="2">
    <source>
        <dbReference type="PROSITE" id="PS50105"/>
    </source>
</evidence>
<dbReference type="SMART" id="SM00454">
    <property type="entry name" value="SAM"/>
    <property type="match status" value="1"/>
</dbReference>
<reference evidence="4" key="1">
    <citation type="submission" date="2025-08" db="UniProtKB">
        <authorList>
            <consortium name="RefSeq"/>
        </authorList>
    </citation>
    <scope>IDENTIFICATION</scope>
</reference>
<name>A0A6J0IJV5_9PASS</name>
<dbReference type="PANTHER" id="PTHR46829">
    <property type="entry name" value="STERILE ALPHA MOTIF DOMAIN-CONTAINING PROTEIN 15"/>
    <property type="match status" value="1"/>
</dbReference>
<dbReference type="Proteomes" id="UP000504624">
    <property type="component" value="Unplaced"/>
</dbReference>
<protein>
    <submittedName>
        <fullName evidence="4">Sterile alpha motif domain-containing protein 15</fullName>
    </submittedName>
</protein>
<dbReference type="Gene3D" id="1.10.150.50">
    <property type="entry name" value="Transcription Factor, Ets-1"/>
    <property type="match status" value="1"/>
</dbReference>
<feature type="region of interest" description="Disordered" evidence="1">
    <location>
        <begin position="145"/>
        <end position="185"/>
    </location>
</feature>
<dbReference type="InterPro" id="IPR013761">
    <property type="entry name" value="SAM/pointed_sf"/>
</dbReference>
<organism evidence="3 4">
    <name type="scientific">Lepidothrix coronata</name>
    <name type="common">blue-crowned manakin</name>
    <dbReference type="NCBI Taxonomy" id="321398"/>
    <lineage>
        <taxon>Eukaryota</taxon>
        <taxon>Metazoa</taxon>
        <taxon>Chordata</taxon>
        <taxon>Craniata</taxon>
        <taxon>Vertebrata</taxon>
        <taxon>Euteleostomi</taxon>
        <taxon>Archelosauria</taxon>
        <taxon>Archosauria</taxon>
        <taxon>Dinosauria</taxon>
        <taxon>Saurischia</taxon>
        <taxon>Theropoda</taxon>
        <taxon>Coelurosauria</taxon>
        <taxon>Aves</taxon>
        <taxon>Neognathae</taxon>
        <taxon>Neoaves</taxon>
        <taxon>Telluraves</taxon>
        <taxon>Australaves</taxon>
        <taxon>Passeriformes</taxon>
        <taxon>Pipridae</taxon>
        <taxon>Lepidothrix</taxon>
    </lineage>
</organism>
<evidence type="ECO:0000313" key="3">
    <source>
        <dbReference type="Proteomes" id="UP000504624"/>
    </source>
</evidence>
<dbReference type="OrthoDB" id="6133291at2759"/>
<feature type="region of interest" description="Disordered" evidence="1">
    <location>
        <begin position="1"/>
        <end position="20"/>
    </location>
</feature>
<dbReference type="SUPFAM" id="SSF47769">
    <property type="entry name" value="SAM/Pointed domain"/>
    <property type="match status" value="1"/>
</dbReference>